<evidence type="ECO:0000313" key="2">
    <source>
        <dbReference type="Proteomes" id="UP000831390"/>
    </source>
</evidence>
<evidence type="ECO:0000313" key="1">
    <source>
        <dbReference type="EMBL" id="UOE35434.1"/>
    </source>
</evidence>
<name>A0ABY4B8D1_9BACT</name>
<dbReference type="EMBL" id="CP094534">
    <property type="protein sequence ID" value="UOE35434.1"/>
    <property type="molecule type" value="Genomic_DNA"/>
</dbReference>
<dbReference type="NCBIfam" id="TIGR04183">
    <property type="entry name" value="Por_Secre_tail"/>
    <property type="match status" value="1"/>
</dbReference>
<accession>A0ABY4B8D1</accession>
<reference evidence="1 2" key="1">
    <citation type="submission" date="2022-03" db="EMBL/GenBank/DDBJ databases">
        <title>Hymenobactersp. isolated from the air.</title>
        <authorList>
            <person name="Won M."/>
            <person name="Kwon S.-W."/>
        </authorList>
    </citation>
    <scope>NUCLEOTIDE SEQUENCE [LARGE SCALE GENOMIC DNA]</scope>
    <source>
        <strain evidence="1 2">KACC 22596</strain>
    </source>
</reference>
<keyword evidence="2" id="KW-1185">Reference proteome</keyword>
<protein>
    <submittedName>
        <fullName evidence="1">T9SS type A sorting domain-containing protein</fullName>
    </submittedName>
</protein>
<dbReference type="Proteomes" id="UP000831390">
    <property type="component" value="Chromosome"/>
</dbReference>
<sequence length="118" mass="12475">MLMAVLSPRVGLLLGLPILSLTCAEARGQALASLDSVSVYPNPAHIRATVLVPTVPGATRITVTLLDAQGAVVFEQPVSLLRGEGGTAEVPLLGRQPGLYRVQVRTSDQRVVRPLKVE</sequence>
<dbReference type="InterPro" id="IPR026444">
    <property type="entry name" value="Secre_tail"/>
</dbReference>
<proteinExistence type="predicted"/>
<gene>
    <name evidence="1" type="ORF">MTP16_07230</name>
</gene>
<organism evidence="1 2">
    <name type="scientific">Hymenobacter monticola</name>
    <dbReference type="NCBI Taxonomy" id="1705399"/>
    <lineage>
        <taxon>Bacteria</taxon>
        <taxon>Pseudomonadati</taxon>
        <taxon>Bacteroidota</taxon>
        <taxon>Cytophagia</taxon>
        <taxon>Cytophagales</taxon>
        <taxon>Hymenobacteraceae</taxon>
        <taxon>Hymenobacter</taxon>
    </lineage>
</organism>
<dbReference type="RefSeq" id="WP_243517395.1">
    <property type="nucleotide sequence ID" value="NZ_CP094534.1"/>
</dbReference>